<proteinExistence type="predicted"/>
<protein>
    <submittedName>
        <fullName evidence="1">Uncharacterized protein</fullName>
    </submittedName>
</protein>
<sequence length="105" mass="12101">MADDRPLLPSRSRYPGERDLPWLYPFYLNVFGSLSTGCVPKFLWPRGLNAFEESGRTLKTANISCLLLSGSIKDNEIAGDFSWIYCQCKRQTSKFVLWRYIKEAV</sequence>
<comment type="caution">
    <text evidence="1">The sequence shown here is derived from an EMBL/GenBank/DDBJ whole genome shotgun (WGS) entry which is preliminary data.</text>
</comment>
<accession>A0A8H7YFI6</accession>
<dbReference type="Proteomes" id="UP000670092">
    <property type="component" value="Unassembled WGS sequence"/>
</dbReference>
<gene>
    <name evidence="1" type="ORF">I7I52_07597</name>
</gene>
<name>A0A8H7YFI6_AJECA</name>
<evidence type="ECO:0000313" key="1">
    <source>
        <dbReference type="EMBL" id="KAG5290542.1"/>
    </source>
</evidence>
<organism evidence="1 2">
    <name type="scientific">Ajellomyces capsulatus</name>
    <name type="common">Darling's disease fungus</name>
    <name type="synonym">Histoplasma capsulatum</name>
    <dbReference type="NCBI Taxonomy" id="5037"/>
    <lineage>
        <taxon>Eukaryota</taxon>
        <taxon>Fungi</taxon>
        <taxon>Dikarya</taxon>
        <taxon>Ascomycota</taxon>
        <taxon>Pezizomycotina</taxon>
        <taxon>Eurotiomycetes</taxon>
        <taxon>Eurotiomycetidae</taxon>
        <taxon>Onygenales</taxon>
        <taxon>Ajellomycetaceae</taxon>
        <taxon>Histoplasma</taxon>
    </lineage>
</organism>
<dbReference type="VEuPathDB" id="FungiDB:I7I52_07597"/>
<dbReference type="EMBL" id="JAEVHI010000005">
    <property type="protein sequence ID" value="KAG5290542.1"/>
    <property type="molecule type" value="Genomic_DNA"/>
</dbReference>
<evidence type="ECO:0000313" key="2">
    <source>
        <dbReference type="Proteomes" id="UP000670092"/>
    </source>
</evidence>
<reference evidence="1 2" key="1">
    <citation type="submission" date="2021-01" db="EMBL/GenBank/DDBJ databases">
        <title>Chromosome-level genome assembly of a human fungal pathogen reveals clustering of transcriptionally co-regulated genes.</title>
        <authorList>
            <person name="Voorhies M."/>
            <person name="Cohen S."/>
            <person name="Shea T.P."/>
            <person name="Petrus S."/>
            <person name="Munoz J.F."/>
            <person name="Poplawski S."/>
            <person name="Goldman W.E."/>
            <person name="Michael T."/>
            <person name="Cuomo C.A."/>
            <person name="Sil A."/>
            <person name="Beyhan S."/>
        </authorList>
    </citation>
    <scope>NUCLEOTIDE SEQUENCE [LARGE SCALE GENOMIC DNA]</scope>
    <source>
        <strain evidence="1 2">G184AR</strain>
    </source>
</reference>
<dbReference type="AlphaFoldDB" id="A0A8H7YFI6"/>